<accession>A0A644W485</accession>
<proteinExistence type="inferred from homology"/>
<dbReference type="AlphaFoldDB" id="A0A644W485"/>
<dbReference type="GO" id="GO:0005737">
    <property type="term" value="C:cytoplasm"/>
    <property type="evidence" value="ECO:0007669"/>
    <property type="project" value="TreeGrafter"/>
</dbReference>
<dbReference type="InterPro" id="IPR002125">
    <property type="entry name" value="CMP_dCMP_dom"/>
</dbReference>
<organism evidence="7">
    <name type="scientific">bioreactor metagenome</name>
    <dbReference type="NCBI Taxonomy" id="1076179"/>
    <lineage>
        <taxon>unclassified sequences</taxon>
        <taxon>metagenomes</taxon>
        <taxon>ecological metagenomes</taxon>
    </lineage>
</organism>
<evidence type="ECO:0000259" key="6">
    <source>
        <dbReference type="PROSITE" id="PS51747"/>
    </source>
</evidence>
<sequence length="353" mass="39734">MIIIGITGTLGAGKGTIVDYLVRNRDFVHFSVRQFLLKEIRKRKLPENRDSMVTVANELRAKHGASYIVEQLHDQAVKNGKNAIIESIRTTGEIEALRAKGGFFLLAIDADARIRFQRIQQRGSETDNIDYDTFIANENREMNGADPATQNLMKCIETADFALDNNGTFQQLFDQIERIMDEVKAREKAASAGIPYRRPSWDEYFMEVSDTVAKRATCDRGRSGCVIVRDKRILVTGYVGSPIGLAHCDEVGHLFKKTIHDDGRITTHCVRTVHAEQNAITQAARYGISLDSATLYCKMTPCRTCAMLIINCGIKRVVCEFRYHAGKESEAMFAEAGVKIEYFNDEVLSYENQ</sequence>
<dbReference type="Gene3D" id="3.40.50.300">
    <property type="entry name" value="P-loop containing nucleotide triphosphate hydrolases"/>
    <property type="match status" value="1"/>
</dbReference>
<feature type="domain" description="CMP/dCMP-type deaminase" evidence="6">
    <location>
        <begin position="200"/>
        <end position="340"/>
    </location>
</feature>
<keyword evidence="3" id="KW-0479">Metal-binding</keyword>
<dbReference type="PANTHER" id="PTHR11086:SF18">
    <property type="entry name" value="DEOXYCYTIDYLATE DEAMINASE"/>
    <property type="match status" value="1"/>
</dbReference>
<dbReference type="Pfam" id="PF00383">
    <property type="entry name" value="dCMP_cyt_deam_1"/>
    <property type="match status" value="1"/>
</dbReference>
<protein>
    <recommendedName>
        <fullName evidence="6">CMP/dCMP-type deaminase domain-containing protein</fullName>
    </recommendedName>
</protein>
<evidence type="ECO:0000256" key="5">
    <source>
        <dbReference type="ARBA" id="ARBA00022833"/>
    </source>
</evidence>
<evidence type="ECO:0000256" key="1">
    <source>
        <dbReference type="ARBA" id="ARBA00001947"/>
    </source>
</evidence>
<dbReference type="InterPro" id="IPR035105">
    <property type="entry name" value="Deoxycytidylate_deaminase_dom"/>
</dbReference>
<dbReference type="Gene3D" id="3.40.140.10">
    <property type="entry name" value="Cytidine Deaminase, domain 2"/>
    <property type="match status" value="1"/>
</dbReference>
<reference evidence="7" key="1">
    <citation type="submission" date="2019-08" db="EMBL/GenBank/DDBJ databases">
        <authorList>
            <person name="Kucharzyk K."/>
            <person name="Murdoch R.W."/>
            <person name="Higgins S."/>
            <person name="Loffler F."/>
        </authorList>
    </citation>
    <scope>NUCLEOTIDE SEQUENCE</scope>
</reference>
<comment type="cofactor">
    <cofactor evidence="1">
        <name>Zn(2+)</name>
        <dbReference type="ChEBI" id="CHEBI:29105"/>
    </cofactor>
</comment>
<dbReference type="GO" id="GO:0004132">
    <property type="term" value="F:dCMP deaminase activity"/>
    <property type="evidence" value="ECO:0007669"/>
    <property type="project" value="TreeGrafter"/>
</dbReference>
<dbReference type="InterPro" id="IPR016192">
    <property type="entry name" value="APOBEC/CMP_deaminase_Zn-bd"/>
</dbReference>
<evidence type="ECO:0000256" key="4">
    <source>
        <dbReference type="ARBA" id="ARBA00022801"/>
    </source>
</evidence>
<dbReference type="PROSITE" id="PS00903">
    <property type="entry name" value="CYT_DCMP_DEAMINASES_1"/>
    <property type="match status" value="1"/>
</dbReference>
<keyword evidence="5" id="KW-0862">Zinc</keyword>
<dbReference type="SUPFAM" id="SSF52540">
    <property type="entry name" value="P-loop containing nucleoside triphosphate hydrolases"/>
    <property type="match status" value="1"/>
</dbReference>
<dbReference type="PANTHER" id="PTHR11086">
    <property type="entry name" value="DEOXYCYTIDYLATE DEAMINASE-RELATED"/>
    <property type="match status" value="1"/>
</dbReference>
<dbReference type="EMBL" id="VSSQ01000614">
    <property type="protein sequence ID" value="MPL98545.1"/>
    <property type="molecule type" value="Genomic_DNA"/>
</dbReference>
<keyword evidence="4" id="KW-0378">Hydrolase</keyword>
<evidence type="ECO:0000256" key="3">
    <source>
        <dbReference type="ARBA" id="ARBA00022723"/>
    </source>
</evidence>
<evidence type="ECO:0000256" key="2">
    <source>
        <dbReference type="ARBA" id="ARBA00006576"/>
    </source>
</evidence>
<dbReference type="PROSITE" id="PS51747">
    <property type="entry name" value="CYT_DCMP_DEAMINASES_2"/>
    <property type="match status" value="1"/>
</dbReference>
<dbReference type="InterPro" id="IPR015517">
    <property type="entry name" value="dCMP_deaminase-rel"/>
</dbReference>
<dbReference type="CDD" id="cd01286">
    <property type="entry name" value="deoxycytidylate_deaminase"/>
    <property type="match status" value="1"/>
</dbReference>
<name>A0A644W485_9ZZZZ</name>
<dbReference type="SUPFAM" id="SSF53927">
    <property type="entry name" value="Cytidine deaminase-like"/>
    <property type="match status" value="1"/>
</dbReference>
<dbReference type="Pfam" id="PF13238">
    <property type="entry name" value="AAA_18"/>
    <property type="match status" value="1"/>
</dbReference>
<dbReference type="InterPro" id="IPR016193">
    <property type="entry name" value="Cytidine_deaminase-like"/>
</dbReference>
<comment type="caution">
    <text evidence="7">The sequence shown here is derived from an EMBL/GenBank/DDBJ whole genome shotgun (WGS) entry which is preliminary data.</text>
</comment>
<dbReference type="InterPro" id="IPR027417">
    <property type="entry name" value="P-loop_NTPase"/>
</dbReference>
<comment type="similarity">
    <text evidence="2">Belongs to the cytidine and deoxycytidylate deaminase family.</text>
</comment>
<gene>
    <name evidence="7" type="ORF">SDC9_44751</name>
</gene>
<evidence type="ECO:0000313" key="7">
    <source>
        <dbReference type="EMBL" id="MPL98545.1"/>
    </source>
</evidence>
<dbReference type="GO" id="GO:0008270">
    <property type="term" value="F:zinc ion binding"/>
    <property type="evidence" value="ECO:0007669"/>
    <property type="project" value="InterPro"/>
</dbReference>